<gene>
    <name evidence="9" type="ORF">B9G79_06105</name>
</gene>
<proteinExistence type="inferred from homology"/>
<accession>A0A1Z3N6U3</accession>
<name>A0A1Z3N6U3_BDEBC</name>
<keyword evidence="4 7" id="KW-0812">Transmembrane</keyword>
<dbReference type="KEGG" id="bbac:EP01_09320"/>
<feature type="transmembrane region" description="Helical" evidence="7">
    <location>
        <begin position="536"/>
        <end position="555"/>
    </location>
</feature>
<evidence type="ECO:0000256" key="4">
    <source>
        <dbReference type="ARBA" id="ARBA00022692"/>
    </source>
</evidence>
<dbReference type="Gene3D" id="3.30.70.1230">
    <property type="entry name" value="Nucleotide cyclase"/>
    <property type="match status" value="1"/>
</dbReference>
<comment type="similarity">
    <text evidence="2">Belongs to the adenylyl cyclase class-3 family.</text>
</comment>
<evidence type="ECO:0000256" key="5">
    <source>
        <dbReference type="ARBA" id="ARBA00022989"/>
    </source>
</evidence>
<dbReference type="Pfam" id="PF05226">
    <property type="entry name" value="CHASE2"/>
    <property type="match status" value="1"/>
</dbReference>
<organism evidence="9 10">
    <name type="scientific">Bdellovibrio bacteriovorus</name>
    <dbReference type="NCBI Taxonomy" id="959"/>
    <lineage>
        <taxon>Bacteria</taxon>
        <taxon>Pseudomonadati</taxon>
        <taxon>Bdellovibrionota</taxon>
        <taxon>Bdellovibrionia</taxon>
        <taxon>Bdellovibrionales</taxon>
        <taxon>Pseudobdellovibrionaceae</taxon>
        <taxon>Bdellovibrio</taxon>
    </lineage>
</organism>
<evidence type="ECO:0000256" key="7">
    <source>
        <dbReference type="SAM" id="Phobius"/>
    </source>
</evidence>
<dbReference type="InterPro" id="IPR001054">
    <property type="entry name" value="A/G_cyclase"/>
</dbReference>
<feature type="transmembrane region" description="Helical" evidence="7">
    <location>
        <begin position="561"/>
        <end position="583"/>
    </location>
</feature>
<feature type="domain" description="Guanylate cyclase" evidence="8">
    <location>
        <begin position="625"/>
        <end position="757"/>
    </location>
</feature>
<dbReference type="GO" id="GO:0035556">
    <property type="term" value="P:intracellular signal transduction"/>
    <property type="evidence" value="ECO:0007669"/>
    <property type="project" value="InterPro"/>
</dbReference>
<dbReference type="InterPro" id="IPR029787">
    <property type="entry name" value="Nucleotide_cyclase"/>
</dbReference>
<dbReference type="RefSeq" id="WP_038449866.1">
    <property type="nucleotide sequence ID" value="NZ_AP029059.1"/>
</dbReference>
<evidence type="ECO:0000256" key="3">
    <source>
        <dbReference type="ARBA" id="ARBA00022475"/>
    </source>
</evidence>
<dbReference type="Proteomes" id="UP000197003">
    <property type="component" value="Chromosome"/>
</dbReference>
<dbReference type="SUPFAM" id="SSF55073">
    <property type="entry name" value="Nucleotide cyclase"/>
    <property type="match status" value="1"/>
</dbReference>
<dbReference type="OrthoDB" id="5288193at2"/>
<dbReference type="PANTHER" id="PTHR43081:SF1">
    <property type="entry name" value="ADENYLATE CYCLASE, TERMINAL-DIFFERENTIATION SPECIFIC"/>
    <property type="match status" value="1"/>
</dbReference>
<evidence type="ECO:0000256" key="1">
    <source>
        <dbReference type="ARBA" id="ARBA00004196"/>
    </source>
</evidence>
<reference evidence="9 10" key="1">
    <citation type="submission" date="2017-04" db="EMBL/GenBank/DDBJ databases">
        <title>Whole genome sequence of Bdellovibrio bacteriovorus strain SSB218315.</title>
        <authorList>
            <person name="Oyedara O."/>
            <person name="Rodriguez-Perez M.A."/>
        </authorList>
    </citation>
    <scope>NUCLEOTIDE SEQUENCE [LARGE SCALE GENOMIC DNA]</scope>
    <source>
        <strain evidence="9 10">SSB218315</strain>
    </source>
</reference>
<protein>
    <submittedName>
        <fullName evidence="9">Adenylate/guanylate cyclase domain-containing protein</fullName>
    </submittedName>
</protein>
<feature type="transmembrane region" description="Helical" evidence="7">
    <location>
        <begin position="511"/>
        <end position="529"/>
    </location>
</feature>
<keyword evidence="5 7" id="KW-1133">Transmembrane helix</keyword>
<dbReference type="InterPro" id="IPR007890">
    <property type="entry name" value="CHASE2"/>
</dbReference>
<dbReference type="InterPro" id="IPR050697">
    <property type="entry name" value="Adenylyl/Guanylyl_Cyclase_3/4"/>
</dbReference>
<sequence>MKTEKISILIGITVSALFMWFGFHYFKYVDTPAIQRPYSPFLEGIEVLDLRFNDIKYKLRPPSQSQAPVALIAIDDASVREIGRFPWSREMVAEMTDNLLKLGAKSVSFDVIFAEPETSNPQADTAFAKVIADNPDRIVLGTFSENLIDFQPHQDLCVAEAFLATGGDQLVKINPSFAIDEETHAIDDLNWAPLFTTLFQTIQEREQNDLLKSLGKKSPEELSTFQKNNLKARQSLALFEYCKTWLTKHDIFLSPENIAQVETLYHDVVAEAPDLKNLKFEDLRSRIRKAYKTHPIPQYGEWTPNTLELQTPANYTSSFIAQLDADGYVRRYPLFFRSGHKLGTSFIPSMALQSFLLSGPYRAELKMATAKDGEKSLEQFNIYDTSKEPEIKIASYPVDGSGQLLINYYGRQMSLPYVSAKELFNDEPTVKVTTSVMNQESKQLVIETKEYDKKEFFKDRSLIVGATAVGLYDLRNTPLEANYPGPELHLTMLANLFDKHFLKQWNQEAQWLPVVLFVGGTALAVAWALLGSLSSLLGFVIFILALGALDLWLFIKNNLLVHSFLIYACAFAGFGAIQVFKYFTEEKKKKELKSTFSKYVSPAVVDELLKDAANLKLGGRRERMTAFFSDVRGFTTISEKLPPEELSRVLNLYLTPMTDIVFKNSGTLDKYMGDAIMAFFGAPVKDPHHAAHACRCALESLVKLKELQKEFSDKGLPHIDIGIGINTGEMSVGNMGSNIVQNYTVMGDSVNLASRLEGINKEYGTRIVISEFTYNDVKEAFTAREIDRVRVKGKLEPVRIFELVCEGAAKDKTAELMASFQMGYDLYHQKRFAEAKEVFEKAQNNWGAEEPVSQLYIERCQEYLDSPPPPDWDGVYVMKTK</sequence>
<dbReference type="CDD" id="cd07302">
    <property type="entry name" value="CHD"/>
    <property type="match status" value="1"/>
</dbReference>
<dbReference type="PANTHER" id="PTHR43081">
    <property type="entry name" value="ADENYLATE CYCLASE, TERMINAL-DIFFERENTIATION SPECIFIC-RELATED"/>
    <property type="match status" value="1"/>
</dbReference>
<evidence type="ECO:0000313" key="9">
    <source>
        <dbReference type="EMBL" id="ASD63169.1"/>
    </source>
</evidence>
<dbReference type="AlphaFoldDB" id="A0A1Z3N6U3"/>
<dbReference type="SMART" id="SM00044">
    <property type="entry name" value="CYCc"/>
    <property type="match status" value="1"/>
</dbReference>
<dbReference type="PROSITE" id="PS50125">
    <property type="entry name" value="GUANYLATE_CYCLASE_2"/>
    <property type="match status" value="1"/>
</dbReference>
<dbReference type="GO" id="GO:0006171">
    <property type="term" value="P:cAMP biosynthetic process"/>
    <property type="evidence" value="ECO:0007669"/>
    <property type="project" value="TreeGrafter"/>
</dbReference>
<feature type="transmembrane region" description="Helical" evidence="7">
    <location>
        <begin position="7"/>
        <end position="26"/>
    </location>
</feature>
<dbReference type="FunFam" id="3.30.70.1230:FF:000016">
    <property type="entry name" value="Adenylate/guanylate cyclase domain-containing protein"/>
    <property type="match status" value="1"/>
</dbReference>
<dbReference type="GO" id="GO:0004016">
    <property type="term" value="F:adenylate cyclase activity"/>
    <property type="evidence" value="ECO:0007669"/>
    <property type="project" value="UniProtKB-ARBA"/>
</dbReference>
<dbReference type="SMART" id="SM01080">
    <property type="entry name" value="CHASE2"/>
    <property type="match status" value="1"/>
</dbReference>
<keyword evidence="6 7" id="KW-0472">Membrane</keyword>
<dbReference type="EMBL" id="CP020946">
    <property type="protein sequence ID" value="ASD63169.1"/>
    <property type="molecule type" value="Genomic_DNA"/>
</dbReference>
<keyword evidence="3" id="KW-1003">Cell membrane</keyword>
<evidence type="ECO:0000256" key="6">
    <source>
        <dbReference type="ARBA" id="ARBA00023136"/>
    </source>
</evidence>
<comment type="subcellular location">
    <subcellularLocation>
        <location evidence="1">Cell envelope</location>
    </subcellularLocation>
</comment>
<dbReference type="GO" id="GO:0030313">
    <property type="term" value="C:cell envelope"/>
    <property type="evidence" value="ECO:0007669"/>
    <property type="project" value="UniProtKB-SubCell"/>
</dbReference>
<dbReference type="Pfam" id="PF00211">
    <property type="entry name" value="Guanylate_cyc"/>
    <property type="match status" value="1"/>
</dbReference>
<evidence type="ECO:0000313" key="10">
    <source>
        <dbReference type="Proteomes" id="UP000197003"/>
    </source>
</evidence>
<evidence type="ECO:0000256" key="2">
    <source>
        <dbReference type="ARBA" id="ARBA00005381"/>
    </source>
</evidence>
<evidence type="ECO:0000259" key="8">
    <source>
        <dbReference type="PROSITE" id="PS50125"/>
    </source>
</evidence>